<keyword evidence="2" id="KW-1185">Reference proteome</keyword>
<comment type="caution">
    <text evidence="1">The sequence shown here is derived from an EMBL/GenBank/DDBJ whole genome shotgun (WGS) entry which is preliminary data.</text>
</comment>
<dbReference type="InterPro" id="IPR036102">
    <property type="entry name" value="OsmC/Ohrsf"/>
</dbReference>
<evidence type="ECO:0000313" key="1">
    <source>
        <dbReference type="EMBL" id="KAB1066205.1"/>
    </source>
</evidence>
<dbReference type="Proteomes" id="UP000435357">
    <property type="component" value="Unassembled WGS sequence"/>
</dbReference>
<reference evidence="1 2" key="1">
    <citation type="submission" date="2019-09" db="EMBL/GenBank/DDBJ databases">
        <title>Genomes of Cryomorphaceae.</title>
        <authorList>
            <person name="Bowman J.P."/>
        </authorList>
    </citation>
    <scope>NUCLEOTIDE SEQUENCE [LARGE SCALE GENOMIC DNA]</scope>
    <source>
        <strain evidence="1 2">KCTC 52047</strain>
    </source>
</reference>
<dbReference type="Pfam" id="PF02566">
    <property type="entry name" value="OsmC"/>
    <property type="match status" value="1"/>
</dbReference>
<name>A0A6N6MER2_9FLAO</name>
<dbReference type="EMBL" id="WACR01000001">
    <property type="protein sequence ID" value="KAB1066205.1"/>
    <property type="molecule type" value="Genomic_DNA"/>
</dbReference>
<dbReference type="Gene3D" id="3.30.300.20">
    <property type="match status" value="1"/>
</dbReference>
<proteinExistence type="predicted"/>
<accession>A0A6N6MER2</accession>
<dbReference type="SUPFAM" id="SSF82784">
    <property type="entry name" value="OsmC-like"/>
    <property type="match status" value="1"/>
</dbReference>
<sequence length="135" mass="15239">MKIAALEYKGNLRVESVHLNSNQLIFTDAPKDNNGEGRAHSPTDLFCVSLASCMLTMIGIKTKSLDFDPSGTKAEVHKTMDSDPRKIKQIDIHFQWNQKIQDNKLRELLTQTALNCPVSLSINPDITLNTYFNFE</sequence>
<dbReference type="InterPro" id="IPR015946">
    <property type="entry name" value="KH_dom-like_a/b"/>
</dbReference>
<protein>
    <submittedName>
        <fullName evidence="1">OsmC family protein</fullName>
    </submittedName>
</protein>
<dbReference type="PANTHER" id="PTHR39624">
    <property type="entry name" value="PROTEIN INVOLVED IN RIMO-MEDIATED BETA-METHYLTHIOLATION OF RIBOSOMAL PROTEIN S12 YCAO"/>
    <property type="match status" value="1"/>
</dbReference>
<organism evidence="1 2">
    <name type="scientific">Salibacter halophilus</name>
    <dbReference type="NCBI Taxonomy" id="1803916"/>
    <lineage>
        <taxon>Bacteria</taxon>
        <taxon>Pseudomonadati</taxon>
        <taxon>Bacteroidota</taxon>
        <taxon>Flavobacteriia</taxon>
        <taxon>Flavobacteriales</taxon>
        <taxon>Salibacteraceae</taxon>
        <taxon>Salibacter</taxon>
    </lineage>
</organism>
<dbReference type="OrthoDB" id="290036at2"/>
<dbReference type="PANTHER" id="PTHR39624:SF2">
    <property type="entry name" value="OSMC-LIKE PROTEIN"/>
    <property type="match status" value="1"/>
</dbReference>
<evidence type="ECO:0000313" key="2">
    <source>
        <dbReference type="Proteomes" id="UP000435357"/>
    </source>
</evidence>
<dbReference type="AlphaFoldDB" id="A0A6N6MER2"/>
<dbReference type="InterPro" id="IPR003718">
    <property type="entry name" value="OsmC/Ohr_fam"/>
</dbReference>
<gene>
    <name evidence="1" type="ORF">F3059_01660</name>
</gene>
<dbReference type="RefSeq" id="WP_151166193.1">
    <property type="nucleotide sequence ID" value="NZ_WACR01000001.1"/>
</dbReference>